<dbReference type="InterPro" id="IPR041699">
    <property type="entry name" value="AAA_32"/>
</dbReference>
<dbReference type="KEGG" id="bhg:I6G56_32705"/>
<evidence type="ECO:0000313" key="2">
    <source>
        <dbReference type="Proteomes" id="UP000594943"/>
    </source>
</evidence>
<dbReference type="Pfam" id="PF13654">
    <property type="entry name" value="AAA_32"/>
    <property type="match status" value="1"/>
</dbReference>
<dbReference type="SUPFAM" id="SSF54211">
    <property type="entry name" value="Ribosomal protein S5 domain 2-like"/>
    <property type="match status" value="1"/>
</dbReference>
<dbReference type="InterPro" id="IPR027417">
    <property type="entry name" value="P-loop_NTPase"/>
</dbReference>
<dbReference type="Pfam" id="PF20437">
    <property type="entry name" value="LonC_helical"/>
    <property type="match status" value="1"/>
</dbReference>
<organism evidence="1 2">
    <name type="scientific">Burkholderia humptydooensis</name>
    <dbReference type="NCBI Taxonomy" id="430531"/>
    <lineage>
        <taxon>Bacteria</taxon>
        <taxon>Pseudomonadati</taxon>
        <taxon>Pseudomonadota</taxon>
        <taxon>Betaproteobacteria</taxon>
        <taxon>Burkholderiales</taxon>
        <taxon>Burkholderiaceae</taxon>
        <taxon>Burkholderia</taxon>
        <taxon>pseudomallei group</taxon>
    </lineage>
</organism>
<protein>
    <submittedName>
        <fullName evidence="1">AAA family ATPase</fullName>
    </submittedName>
</protein>
<evidence type="ECO:0000313" key="1">
    <source>
        <dbReference type="EMBL" id="QPS46787.1"/>
    </source>
</evidence>
<dbReference type="InterPro" id="IPR046844">
    <property type="entry name" value="Lon-like_helical"/>
</dbReference>
<gene>
    <name evidence="1" type="ORF">I6G56_32705</name>
</gene>
<reference evidence="1 2" key="1">
    <citation type="submission" date="2020-12" db="EMBL/GenBank/DDBJ databases">
        <title>FDA dAtabase for Regulatory Grade micrObial Sequences (FDA-ARGOS): Supporting development and validation of Infectious Disease Dx tests.</title>
        <authorList>
            <person name="Nelson B."/>
            <person name="Plummer A."/>
            <person name="Tallon L."/>
            <person name="Sadzewicz L."/>
            <person name="Zhao X."/>
            <person name="Boylan J."/>
            <person name="Ott S."/>
            <person name="Bowen H."/>
            <person name="Vavikolanu K."/>
            <person name="Mehta A."/>
            <person name="Aluvathingal J."/>
            <person name="Nadendla S."/>
            <person name="Myers T."/>
            <person name="Yan Y."/>
            <person name="Sichtig H."/>
        </authorList>
    </citation>
    <scope>NUCLEOTIDE SEQUENCE [LARGE SCALE GENOMIC DNA]</scope>
    <source>
        <strain evidence="1 2">FDAARGOS_899</strain>
    </source>
</reference>
<dbReference type="Proteomes" id="UP000594943">
    <property type="component" value="Chromosome 2"/>
</dbReference>
<dbReference type="RefSeq" id="WP_006028961.1">
    <property type="nucleotide sequence ID" value="NZ_CP013382.1"/>
</dbReference>
<accession>A0A7U4P985</accession>
<dbReference type="AlphaFoldDB" id="A0A7U4P985"/>
<dbReference type="Gene3D" id="3.40.50.300">
    <property type="entry name" value="P-loop containing nucleotide triphosphate hydrolases"/>
    <property type="match status" value="2"/>
</dbReference>
<dbReference type="InterPro" id="IPR014721">
    <property type="entry name" value="Ribsml_uS5_D2-typ_fold_subgr"/>
</dbReference>
<accession>A0A7T2U6Y3</accession>
<proteinExistence type="predicted"/>
<dbReference type="Gene3D" id="3.30.230.10">
    <property type="match status" value="1"/>
</dbReference>
<dbReference type="EMBL" id="CP065687">
    <property type="protein sequence ID" value="QPS46787.1"/>
    <property type="molecule type" value="Genomic_DNA"/>
</dbReference>
<dbReference type="InterPro" id="IPR020568">
    <property type="entry name" value="Ribosomal_Su5_D2-typ_SF"/>
</dbReference>
<name>A0A7U4P985_9BURK</name>
<dbReference type="SUPFAM" id="SSF52540">
    <property type="entry name" value="P-loop containing nucleoside triphosphate hydrolases"/>
    <property type="match status" value="1"/>
</dbReference>
<sequence length="339" mass="37253">MSDFLSLRLPPEALRRVCDPAQFDFSTAAELPDPDGIVGQQRAVDAIRFGIEIAHGGYNLFVLGPAGAGKHTVLDQFLSARAKAEPAPDGWCCVHDFAHPHKPHALRLPPGRACRLQRDMAQLVDELRAVIPATFESDAAAQNVALIRTPLGFSLAPQPVPLDVKVILFGDRWLHYLLHEPDPDFCELFKVSADFEEDLPRERGGVVSLADTPVRQSLAVTGSIDQHGDVQAIGDVNEKIEGFFDLCRARGLTGEQGVVIPRANVKHLDVARGCRRRGRRRCAGRFPARQRQRAGLREARVVRRRAAHVRAVAVGRRAVPVAAGGRRTRADRRDEGEAQ</sequence>